<reference evidence="2 3" key="1">
    <citation type="journal article" date="2021" name="Comput. Struct. Biotechnol. J.">
        <title>De novo genome assembly of the potent medicinal plant Rehmannia glutinosa using nanopore technology.</title>
        <authorList>
            <person name="Ma L."/>
            <person name="Dong C."/>
            <person name="Song C."/>
            <person name="Wang X."/>
            <person name="Zheng X."/>
            <person name="Niu Y."/>
            <person name="Chen S."/>
            <person name="Feng W."/>
        </authorList>
    </citation>
    <scope>NUCLEOTIDE SEQUENCE [LARGE SCALE GENOMIC DNA]</scope>
    <source>
        <strain evidence="2">DH-2019</strain>
    </source>
</reference>
<proteinExistence type="predicted"/>
<feature type="compositionally biased region" description="Polar residues" evidence="1">
    <location>
        <begin position="1"/>
        <end position="11"/>
    </location>
</feature>
<accession>A0ABR0UWL9</accession>
<dbReference type="Proteomes" id="UP001318860">
    <property type="component" value="Unassembled WGS sequence"/>
</dbReference>
<dbReference type="InterPro" id="IPR052343">
    <property type="entry name" value="Retrotransposon-Effector_Assoc"/>
</dbReference>
<keyword evidence="3" id="KW-1185">Reference proteome</keyword>
<gene>
    <name evidence="2" type="ORF">DH2020_039569</name>
</gene>
<dbReference type="PANTHER" id="PTHR46890">
    <property type="entry name" value="NON-LTR RETROLELEMENT REVERSE TRANSCRIPTASE-LIKE PROTEIN-RELATED"/>
    <property type="match status" value="1"/>
</dbReference>
<evidence type="ECO:0000313" key="3">
    <source>
        <dbReference type="Proteomes" id="UP001318860"/>
    </source>
</evidence>
<name>A0ABR0UWL9_REHGL</name>
<evidence type="ECO:0000313" key="2">
    <source>
        <dbReference type="EMBL" id="KAK6126689.1"/>
    </source>
</evidence>
<feature type="region of interest" description="Disordered" evidence="1">
    <location>
        <begin position="1"/>
        <end position="31"/>
    </location>
</feature>
<evidence type="ECO:0000256" key="1">
    <source>
        <dbReference type="SAM" id="MobiDB-lite"/>
    </source>
</evidence>
<comment type="caution">
    <text evidence="2">The sequence shown here is derived from an EMBL/GenBank/DDBJ whole genome shotgun (WGS) entry which is preliminary data.</text>
</comment>
<evidence type="ECO:0008006" key="4">
    <source>
        <dbReference type="Google" id="ProtNLM"/>
    </source>
</evidence>
<sequence length="341" mass="37985">MDTGVTNNKIESIQGLKGATDSSAPSAPTKRNIIDRSSHGVALPLIAIQVNIDRVMVIYNSVNGDVNESAAIVVSHRLDQHGRESLYMAIEAVSNSNPPSIIVVNWLKYGDRNSNLFHGKVTSKRAKGVLCRLVVDDMLTEDRQLIRNHILSFYEKLFSEQIHPGMDYSMVDEMIQTTVTDVENNFLCAIPSDEEIKEAIFGMSPDSAPRPDGFGGHFYKQFWDTIARDIAVAVRSFFVIGVLPTGCNSSFMVLVPKSKGDDRVEEFKPIIWSNFLFKTVTKILASRFGSILKKLVSEMQYGFIPGKKIHDCIALASEGVNCLMSNSRRRNMILKIDIHKA</sequence>
<dbReference type="PANTHER" id="PTHR46890:SF48">
    <property type="entry name" value="RNA-DIRECTED DNA POLYMERASE"/>
    <property type="match status" value="1"/>
</dbReference>
<organism evidence="2 3">
    <name type="scientific">Rehmannia glutinosa</name>
    <name type="common">Chinese foxglove</name>
    <dbReference type="NCBI Taxonomy" id="99300"/>
    <lineage>
        <taxon>Eukaryota</taxon>
        <taxon>Viridiplantae</taxon>
        <taxon>Streptophyta</taxon>
        <taxon>Embryophyta</taxon>
        <taxon>Tracheophyta</taxon>
        <taxon>Spermatophyta</taxon>
        <taxon>Magnoliopsida</taxon>
        <taxon>eudicotyledons</taxon>
        <taxon>Gunneridae</taxon>
        <taxon>Pentapetalae</taxon>
        <taxon>asterids</taxon>
        <taxon>lamiids</taxon>
        <taxon>Lamiales</taxon>
        <taxon>Orobanchaceae</taxon>
        <taxon>Rehmannieae</taxon>
        <taxon>Rehmannia</taxon>
    </lineage>
</organism>
<dbReference type="EMBL" id="JABTTQ020002021">
    <property type="protein sequence ID" value="KAK6126689.1"/>
    <property type="molecule type" value="Genomic_DNA"/>
</dbReference>
<protein>
    <recommendedName>
        <fullName evidence="4">Reverse transcriptase domain-containing protein</fullName>
    </recommendedName>
</protein>